<gene>
    <name evidence="2" type="ORF">EL007_24825</name>
    <name evidence="1" type="ORF">ELZ88_24120</name>
</gene>
<protein>
    <submittedName>
        <fullName evidence="2">Uncharacterized protein</fullName>
    </submittedName>
</protein>
<keyword evidence="2" id="KW-0614">Plasmid</keyword>
<reference evidence="2" key="1">
    <citation type="submission" date="2018-12" db="EMBL/GenBank/DDBJ databases">
        <title>Complete genome sequences of twenty non-typhoidal Salmonella isolates from Rwanda.</title>
        <authorList>
            <person name="Byukusenge M."/>
            <person name="Li L."/>
            <person name="Subhashinie K."/>
            <person name="Nzayirambaho M."/>
            <person name="Kuchipudi S.V."/>
            <person name="Jayarao B.M."/>
        </authorList>
    </citation>
    <scope>NUCLEOTIDE SEQUENCE</scope>
    <source>
        <strain evidence="1">RSE21</strain>
        <strain evidence="2">RSE40</strain>
        <plasmid evidence="1">pRSE21</plasmid>
        <plasmid evidence="2">pRSE40</plasmid>
    </source>
</reference>
<geneLocation type="plasmid" evidence="2">
    <name>pRSE40</name>
</geneLocation>
<dbReference type="SUPFAM" id="SSF53474">
    <property type="entry name" value="alpha/beta-Hydrolases"/>
    <property type="match status" value="1"/>
</dbReference>
<dbReference type="EMBL" id="CP034699">
    <property type="protein sequence ID" value="AZT44472.1"/>
    <property type="molecule type" value="Genomic_DNA"/>
</dbReference>
<sequence>MMQNLTLNFRNKIPVHYRFSPAKRDCRHLLIIMSGFNIPDPTIYDFNMMEHCHSAILWIKDDFYNLPAYYLCHEMNFEIEQGVSLLINGTIDFVKPDNVTIMGGSKGGSMSLYYGLKHKINNIITVVPQFNIGSYVAQGYWEHVGKSMMGDVTKQKTKLLDLLIINQLIKDKNKKANIYLFTSPDDKQYVTEIEPNLPHLREYKNFNLIETYSSFATEHNKITAYNINVILSIVYQLENNITPVFGHIRNGDKWASEKE</sequence>
<evidence type="ECO:0000313" key="1">
    <source>
        <dbReference type="EMBL" id="AZT39634.1"/>
    </source>
</evidence>
<accession>A0A3T0CIM7</accession>
<name>A0A3T0CIM7_SALET</name>
<dbReference type="Gene3D" id="3.40.50.1820">
    <property type="entry name" value="alpha/beta hydrolase"/>
    <property type="match status" value="1"/>
</dbReference>
<evidence type="ECO:0000313" key="2">
    <source>
        <dbReference type="EMBL" id="AZT44472.1"/>
    </source>
</evidence>
<dbReference type="InterPro" id="IPR029058">
    <property type="entry name" value="AB_hydrolase_fold"/>
</dbReference>
<dbReference type="EMBL" id="CP034710">
    <property type="protein sequence ID" value="AZT39634.1"/>
    <property type="molecule type" value="Genomic_DNA"/>
</dbReference>
<proteinExistence type="predicted"/>
<organism evidence="2">
    <name type="scientific">Salmonella enterica subsp. enterica serovar Karamoja</name>
    <dbReference type="NCBI Taxonomy" id="2500153"/>
    <lineage>
        <taxon>Bacteria</taxon>
        <taxon>Pseudomonadati</taxon>
        <taxon>Pseudomonadota</taxon>
        <taxon>Gammaproteobacteria</taxon>
        <taxon>Enterobacterales</taxon>
        <taxon>Enterobacteriaceae</taxon>
        <taxon>Salmonella</taxon>
    </lineage>
</organism>
<geneLocation type="plasmid" evidence="1">
    <name>pRSE21</name>
</geneLocation>
<dbReference type="AlphaFoldDB" id="A0A3T0CIM7"/>